<organism evidence="2 3">
    <name type="scientific">Azoarcus sp. (strain BH72)</name>
    <dbReference type="NCBI Taxonomy" id="418699"/>
    <lineage>
        <taxon>Bacteria</taxon>
        <taxon>Pseudomonadati</taxon>
        <taxon>Pseudomonadota</taxon>
        <taxon>Betaproteobacteria</taxon>
        <taxon>Rhodocyclales</taxon>
        <taxon>Zoogloeaceae</taxon>
        <taxon>Azoarcus</taxon>
    </lineage>
</organism>
<accession>A1K9Z8</accession>
<evidence type="ECO:0000256" key="1">
    <source>
        <dbReference type="SAM" id="MobiDB-lite"/>
    </source>
</evidence>
<dbReference type="RefSeq" id="WP_011766762.1">
    <property type="nucleotide sequence ID" value="NC_008702.1"/>
</dbReference>
<dbReference type="EMBL" id="AM406670">
    <property type="protein sequence ID" value="CAL95653.1"/>
    <property type="molecule type" value="Genomic_DNA"/>
</dbReference>
<dbReference type="KEGG" id="azo:azo3037"/>
<dbReference type="AlphaFoldDB" id="A1K9Z8"/>
<keyword evidence="3" id="KW-1185">Reference proteome</keyword>
<dbReference type="HOGENOM" id="CLU_1183080_0_0_4"/>
<feature type="region of interest" description="Disordered" evidence="1">
    <location>
        <begin position="141"/>
        <end position="160"/>
    </location>
</feature>
<sequence>MTDARAVLGHLLGLEEPWAVRGVDLSARIREMVVHVGVEQPRGWFGRARRAPVGHEREMDWRHVNVGDWRVQLKVAVPEGADLSRFGWAGEDELPFTRALTRQIFALFREGVSLEHICKLLNLPLTEVWRYRFALDTGRQGGSGEGEALPATSAAGDSAVPPPEHPVWLALLEGRQEIDVRVLALKLLLGRSRGQFELITDDEVRALKVRELHRYFVRNERALAHELAQLREMA</sequence>
<protein>
    <submittedName>
        <fullName evidence="2">Uncharacterized protein</fullName>
    </submittedName>
</protein>
<evidence type="ECO:0000313" key="2">
    <source>
        <dbReference type="EMBL" id="CAL95653.1"/>
    </source>
</evidence>
<evidence type="ECO:0000313" key="3">
    <source>
        <dbReference type="Proteomes" id="UP000002588"/>
    </source>
</evidence>
<reference evidence="2 3" key="1">
    <citation type="journal article" date="2006" name="Nat. Biotechnol.">
        <title>Complete genome of the mutualistic, N2-fixing grass endophyte Azoarcus sp. strain BH72.</title>
        <authorList>
            <person name="Krause A."/>
            <person name="Ramakumar A."/>
            <person name="Bartels D."/>
            <person name="Battistoni F."/>
            <person name="Bekel T."/>
            <person name="Boch J."/>
            <person name="Boehm M."/>
            <person name="Friedrich F."/>
            <person name="Hurek T."/>
            <person name="Krause L."/>
            <person name="Linke B."/>
            <person name="McHardy A.C."/>
            <person name="Sarkar A."/>
            <person name="Schneiker S."/>
            <person name="Syed A.A."/>
            <person name="Thauer R."/>
            <person name="Vorhoelter F.-J."/>
            <person name="Weidner S."/>
            <person name="Puehler A."/>
            <person name="Reinhold-Hurek B."/>
            <person name="Kaiser O."/>
            <person name="Goesmann A."/>
        </authorList>
    </citation>
    <scope>NUCLEOTIDE SEQUENCE [LARGE SCALE GENOMIC DNA]</scope>
    <source>
        <strain evidence="2 3">BH72</strain>
    </source>
</reference>
<dbReference type="Proteomes" id="UP000002588">
    <property type="component" value="Chromosome"/>
</dbReference>
<name>A1K9Z8_AZOSB</name>
<proteinExistence type="predicted"/>
<gene>
    <name evidence="2" type="ordered locus">azo3037</name>
</gene>
<dbReference type="eggNOG" id="ENOG50304UC">
    <property type="taxonomic scope" value="Bacteria"/>
</dbReference>